<dbReference type="EMBL" id="JBEZUR010000001">
    <property type="protein sequence ID" value="MEU3552839.1"/>
    <property type="molecule type" value="Genomic_DNA"/>
</dbReference>
<evidence type="ECO:0000313" key="2">
    <source>
        <dbReference type="Proteomes" id="UP001550850"/>
    </source>
</evidence>
<dbReference type="SUPFAM" id="SSF47336">
    <property type="entry name" value="ACP-like"/>
    <property type="match status" value="1"/>
</dbReference>
<comment type="caution">
    <text evidence="1">The sequence shown here is derived from an EMBL/GenBank/DDBJ whole genome shotgun (WGS) entry which is preliminary data.</text>
</comment>
<reference evidence="1 2" key="1">
    <citation type="submission" date="2024-06" db="EMBL/GenBank/DDBJ databases">
        <title>The Natural Products Discovery Center: Release of the First 8490 Sequenced Strains for Exploring Actinobacteria Biosynthetic Diversity.</title>
        <authorList>
            <person name="Kalkreuter E."/>
            <person name="Kautsar S.A."/>
            <person name="Yang D."/>
            <person name="Bader C.D."/>
            <person name="Teijaro C.N."/>
            <person name="Fluegel L."/>
            <person name="Davis C.M."/>
            <person name="Simpson J.R."/>
            <person name="Lauterbach L."/>
            <person name="Steele A.D."/>
            <person name="Gui C."/>
            <person name="Meng S."/>
            <person name="Li G."/>
            <person name="Viehrig K."/>
            <person name="Ye F."/>
            <person name="Su P."/>
            <person name="Kiefer A.F."/>
            <person name="Nichols A."/>
            <person name="Cepeda A.J."/>
            <person name="Yan W."/>
            <person name="Fan B."/>
            <person name="Jiang Y."/>
            <person name="Adhikari A."/>
            <person name="Zheng C.-J."/>
            <person name="Schuster L."/>
            <person name="Cowan T.M."/>
            <person name="Smanski M.J."/>
            <person name="Chevrette M.G."/>
            <person name="De Carvalho L.P.S."/>
            <person name="Shen B."/>
        </authorList>
    </citation>
    <scope>NUCLEOTIDE SEQUENCE [LARGE SCALE GENOMIC DNA]</scope>
    <source>
        <strain evidence="1 2">NPDC038104</strain>
    </source>
</reference>
<accession>A0ABV2YAU5</accession>
<dbReference type="InterPro" id="IPR036736">
    <property type="entry name" value="ACP-like_sf"/>
</dbReference>
<name>A0ABV2YAU5_9ACTN</name>
<protein>
    <submittedName>
        <fullName evidence="1">Acyl carrier protein</fullName>
    </submittedName>
</protein>
<organism evidence="1 2">
    <name type="scientific">Streptomyces fragilis</name>
    <dbReference type="NCBI Taxonomy" id="67301"/>
    <lineage>
        <taxon>Bacteria</taxon>
        <taxon>Bacillati</taxon>
        <taxon>Actinomycetota</taxon>
        <taxon>Actinomycetes</taxon>
        <taxon>Kitasatosporales</taxon>
        <taxon>Streptomycetaceae</taxon>
        <taxon>Streptomyces</taxon>
    </lineage>
</organism>
<dbReference type="RefSeq" id="WP_108953676.1">
    <property type="nucleotide sequence ID" value="NZ_BEVZ01000003.1"/>
</dbReference>
<dbReference type="Gene3D" id="1.10.1200.10">
    <property type="entry name" value="ACP-like"/>
    <property type="match status" value="1"/>
</dbReference>
<proteinExistence type="predicted"/>
<evidence type="ECO:0000313" key="1">
    <source>
        <dbReference type="EMBL" id="MEU3552839.1"/>
    </source>
</evidence>
<dbReference type="Proteomes" id="UP001550850">
    <property type="component" value="Unassembled WGS sequence"/>
</dbReference>
<gene>
    <name evidence="1" type="ORF">AB0E65_01155</name>
</gene>
<keyword evidence="2" id="KW-1185">Reference proteome</keyword>
<sequence>MRPDIELTARDHLSAVLNPPVAPEAIDPDADLAGVYGLTSLNKVLFLTEVCEAADVDLGHFTEDDLADMRTLRTVAESLTLHSGKAV</sequence>